<evidence type="ECO:0000313" key="1">
    <source>
        <dbReference type="EMBL" id="TGO82162.1"/>
    </source>
</evidence>
<reference evidence="1 2" key="1">
    <citation type="submission" date="2017-12" db="EMBL/GenBank/DDBJ databases">
        <title>Comparative genomics of Botrytis spp.</title>
        <authorList>
            <person name="Valero-Jimenez C.A."/>
            <person name="Tapia P."/>
            <person name="Veloso J."/>
            <person name="Silva-Moreno E."/>
            <person name="Staats M."/>
            <person name="Valdes J.H."/>
            <person name="Van Kan J.A.L."/>
        </authorList>
    </citation>
    <scope>NUCLEOTIDE SEQUENCE [LARGE SCALE GENOMIC DNA]</scope>
    <source>
        <strain evidence="1 2">MUCL3349</strain>
    </source>
</reference>
<sequence length="66" mass="7677">MPGKPLWLQYKSCGRIVGELWSRLSSESTPNPKPSLAEWSRGRRKYADEMFFRSWLVTTILCTIDV</sequence>
<keyword evidence="2" id="KW-1185">Reference proteome</keyword>
<name>A0A4Z1KD86_9HELO</name>
<dbReference type="EMBL" id="PQXO01000897">
    <property type="protein sequence ID" value="TGO82162.1"/>
    <property type="molecule type" value="Genomic_DNA"/>
</dbReference>
<evidence type="ECO:0000313" key="2">
    <source>
        <dbReference type="Proteomes" id="UP000297280"/>
    </source>
</evidence>
<dbReference type="Proteomes" id="UP000297280">
    <property type="component" value="Unassembled WGS sequence"/>
</dbReference>
<proteinExistence type="predicted"/>
<gene>
    <name evidence="1" type="ORF">BPOR_0902g00010</name>
</gene>
<dbReference type="AlphaFoldDB" id="A0A4Z1KD86"/>
<comment type="caution">
    <text evidence="1">The sequence shown here is derived from an EMBL/GenBank/DDBJ whole genome shotgun (WGS) entry which is preliminary data.</text>
</comment>
<protein>
    <submittedName>
        <fullName evidence="1">Uncharacterized protein</fullName>
    </submittedName>
</protein>
<organism evidence="1 2">
    <name type="scientific">Botrytis porri</name>
    <dbReference type="NCBI Taxonomy" id="87229"/>
    <lineage>
        <taxon>Eukaryota</taxon>
        <taxon>Fungi</taxon>
        <taxon>Dikarya</taxon>
        <taxon>Ascomycota</taxon>
        <taxon>Pezizomycotina</taxon>
        <taxon>Leotiomycetes</taxon>
        <taxon>Helotiales</taxon>
        <taxon>Sclerotiniaceae</taxon>
        <taxon>Botrytis</taxon>
    </lineage>
</organism>
<accession>A0A4Z1KD86</accession>